<organism evidence="9">
    <name type="scientific">hydrothermal vent metagenome</name>
    <dbReference type="NCBI Taxonomy" id="652676"/>
    <lineage>
        <taxon>unclassified sequences</taxon>
        <taxon>metagenomes</taxon>
        <taxon>ecological metagenomes</taxon>
    </lineage>
</organism>
<dbReference type="GO" id="GO:0046872">
    <property type="term" value="F:metal ion binding"/>
    <property type="evidence" value="ECO:0007669"/>
    <property type="project" value="UniProtKB-KW"/>
</dbReference>
<dbReference type="SUPFAM" id="SSF102114">
    <property type="entry name" value="Radical SAM enzymes"/>
    <property type="match status" value="1"/>
</dbReference>
<evidence type="ECO:0000256" key="4">
    <source>
        <dbReference type="ARBA" id="ARBA00022723"/>
    </source>
</evidence>
<keyword evidence="3" id="KW-0949">S-adenosyl-L-methionine</keyword>
<dbReference type="Pfam" id="PF04055">
    <property type="entry name" value="Radical_SAM"/>
    <property type="match status" value="1"/>
</dbReference>
<keyword evidence="6" id="KW-0408">Iron</keyword>
<gene>
    <name evidence="9" type="ORF">MNBD_IGNAVI01-492</name>
</gene>
<dbReference type="SFLD" id="SFLDG01067">
    <property type="entry name" value="SPASM/twitch_domain_containing"/>
    <property type="match status" value="1"/>
</dbReference>
<keyword evidence="5" id="KW-0560">Oxidoreductase</keyword>
<comment type="cofactor">
    <cofactor evidence="1">
        <name>[4Fe-4S] cluster</name>
        <dbReference type="ChEBI" id="CHEBI:49883"/>
    </cofactor>
</comment>
<sequence length="284" mass="32864">MKKIRANNQHYDAWLHWDVTKRCNLDCEYCFGKIKDLSVKVNSIDIKRLMVTLDKTGKIFRISLTGGEPTMIPNFIEAVKVITEKHYVSFNTNLITKNLLKIIDEINPERILHIHASLHYNELVKKNLLKRFINNFKLLHKNGFNIYAEAIAYPPLKDKLNELKSIMQKEIIDFSFAPFYGKLEEKIYPESYTDSELKLFGLTNDEISCFLQKDKLCNAGYNAAVVFSNGNIYPCHQIKEKIGNIYNQINFSKSLIRCPSKKCGCPLNKYDEYLFNAAKASSEI</sequence>
<dbReference type="CDD" id="cd21109">
    <property type="entry name" value="SPASM"/>
    <property type="match status" value="1"/>
</dbReference>
<evidence type="ECO:0000256" key="3">
    <source>
        <dbReference type="ARBA" id="ARBA00022691"/>
    </source>
</evidence>
<evidence type="ECO:0000256" key="1">
    <source>
        <dbReference type="ARBA" id="ARBA00001966"/>
    </source>
</evidence>
<feature type="domain" description="Radical SAM core" evidence="8">
    <location>
        <begin position="19"/>
        <end position="154"/>
    </location>
</feature>
<dbReference type="AlphaFoldDB" id="A0A3B1C1B6"/>
<evidence type="ECO:0000256" key="7">
    <source>
        <dbReference type="ARBA" id="ARBA00023014"/>
    </source>
</evidence>
<keyword evidence="2" id="KW-0004">4Fe-4S</keyword>
<accession>A0A3B1C1B6</accession>
<protein>
    <recommendedName>
        <fullName evidence="8">Radical SAM core domain-containing protein</fullName>
    </recommendedName>
</protein>
<dbReference type="InterPro" id="IPR000385">
    <property type="entry name" value="MoaA_NifB_PqqE_Fe-S-bd_CS"/>
</dbReference>
<evidence type="ECO:0000259" key="8">
    <source>
        <dbReference type="Pfam" id="PF04055"/>
    </source>
</evidence>
<dbReference type="SFLD" id="SFLDS00029">
    <property type="entry name" value="Radical_SAM"/>
    <property type="match status" value="1"/>
</dbReference>
<dbReference type="PANTHER" id="PTHR11228:SF7">
    <property type="entry name" value="PQQA PEPTIDE CYCLASE"/>
    <property type="match status" value="1"/>
</dbReference>
<dbReference type="PROSITE" id="PS01305">
    <property type="entry name" value="MOAA_NIFB_PQQE"/>
    <property type="match status" value="1"/>
</dbReference>
<keyword evidence="7" id="KW-0411">Iron-sulfur</keyword>
<dbReference type="PANTHER" id="PTHR11228">
    <property type="entry name" value="RADICAL SAM DOMAIN PROTEIN"/>
    <property type="match status" value="1"/>
</dbReference>
<dbReference type="InterPro" id="IPR058240">
    <property type="entry name" value="rSAM_sf"/>
</dbReference>
<evidence type="ECO:0000313" key="9">
    <source>
        <dbReference type="EMBL" id="VAX20531.1"/>
    </source>
</evidence>
<evidence type="ECO:0000256" key="2">
    <source>
        <dbReference type="ARBA" id="ARBA00022485"/>
    </source>
</evidence>
<dbReference type="InterPro" id="IPR050377">
    <property type="entry name" value="Radical_SAM_PqqE_MftC-like"/>
</dbReference>
<reference evidence="9" key="1">
    <citation type="submission" date="2018-06" db="EMBL/GenBank/DDBJ databases">
        <authorList>
            <person name="Zhirakovskaya E."/>
        </authorList>
    </citation>
    <scope>NUCLEOTIDE SEQUENCE</scope>
</reference>
<dbReference type="CDD" id="cd01335">
    <property type="entry name" value="Radical_SAM"/>
    <property type="match status" value="1"/>
</dbReference>
<dbReference type="InterPro" id="IPR013785">
    <property type="entry name" value="Aldolase_TIM"/>
</dbReference>
<dbReference type="EMBL" id="UOGD01000171">
    <property type="protein sequence ID" value="VAX20531.1"/>
    <property type="molecule type" value="Genomic_DNA"/>
</dbReference>
<dbReference type="GO" id="GO:0016491">
    <property type="term" value="F:oxidoreductase activity"/>
    <property type="evidence" value="ECO:0007669"/>
    <property type="project" value="UniProtKB-KW"/>
</dbReference>
<evidence type="ECO:0000256" key="5">
    <source>
        <dbReference type="ARBA" id="ARBA00023002"/>
    </source>
</evidence>
<proteinExistence type="predicted"/>
<dbReference type="InterPro" id="IPR007197">
    <property type="entry name" value="rSAM"/>
</dbReference>
<dbReference type="GO" id="GO:0051539">
    <property type="term" value="F:4 iron, 4 sulfur cluster binding"/>
    <property type="evidence" value="ECO:0007669"/>
    <property type="project" value="UniProtKB-KW"/>
</dbReference>
<evidence type="ECO:0000256" key="6">
    <source>
        <dbReference type="ARBA" id="ARBA00023004"/>
    </source>
</evidence>
<keyword evidence="4" id="KW-0479">Metal-binding</keyword>
<dbReference type="Gene3D" id="3.20.20.70">
    <property type="entry name" value="Aldolase class I"/>
    <property type="match status" value="1"/>
</dbReference>
<name>A0A3B1C1B6_9ZZZZ</name>